<feature type="transmembrane region" description="Helical" evidence="6">
    <location>
        <begin position="336"/>
        <end position="358"/>
    </location>
</feature>
<dbReference type="Pfam" id="PF02706">
    <property type="entry name" value="Wzz"/>
    <property type="match status" value="1"/>
</dbReference>
<organism evidence="8 9">
    <name type="scientific">Advenella kashmirensis</name>
    <dbReference type="NCBI Taxonomy" id="310575"/>
    <lineage>
        <taxon>Bacteria</taxon>
        <taxon>Pseudomonadati</taxon>
        <taxon>Pseudomonadota</taxon>
        <taxon>Betaproteobacteria</taxon>
        <taxon>Burkholderiales</taxon>
        <taxon>Alcaligenaceae</taxon>
    </lineage>
</organism>
<dbReference type="PANTHER" id="PTHR32309:SF13">
    <property type="entry name" value="FERRIC ENTEROBACTIN TRANSPORT PROTEIN FEPE"/>
    <property type="match status" value="1"/>
</dbReference>
<dbReference type="InterPro" id="IPR003856">
    <property type="entry name" value="LPS_length_determ_N"/>
</dbReference>
<dbReference type="Gene3D" id="3.30.1890.10">
    <property type="entry name" value="FepE-like"/>
    <property type="match status" value="1"/>
</dbReference>
<keyword evidence="4 6" id="KW-1133">Transmembrane helix</keyword>
<evidence type="ECO:0000313" key="9">
    <source>
        <dbReference type="Proteomes" id="UP000264036"/>
    </source>
</evidence>
<evidence type="ECO:0000256" key="6">
    <source>
        <dbReference type="SAM" id="Phobius"/>
    </source>
</evidence>
<evidence type="ECO:0000313" key="8">
    <source>
        <dbReference type="EMBL" id="HBP29276.1"/>
    </source>
</evidence>
<accession>A0A356LE49</accession>
<protein>
    <recommendedName>
        <fullName evidence="7">Polysaccharide chain length determinant N-terminal domain-containing protein</fullName>
    </recommendedName>
</protein>
<dbReference type="Proteomes" id="UP000264036">
    <property type="component" value="Unassembled WGS sequence"/>
</dbReference>
<comment type="caution">
    <text evidence="8">The sequence shown here is derived from an EMBL/GenBank/DDBJ whole genome shotgun (WGS) entry which is preliminary data.</text>
</comment>
<evidence type="ECO:0000256" key="4">
    <source>
        <dbReference type="ARBA" id="ARBA00022989"/>
    </source>
</evidence>
<dbReference type="EMBL" id="DOEK01000018">
    <property type="protein sequence ID" value="HBP29276.1"/>
    <property type="molecule type" value="Genomic_DNA"/>
</dbReference>
<dbReference type="AlphaFoldDB" id="A0A356LE49"/>
<comment type="subcellular location">
    <subcellularLocation>
        <location evidence="1">Cell membrane</location>
        <topology evidence="1">Multi-pass membrane protein</topology>
    </subcellularLocation>
</comment>
<evidence type="ECO:0000256" key="1">
    <source>
        <dbReference type="ARBA" id="ARBA00004651"/>
    </source>
</evidence>
<evidence type="ECO:0000256" key="2">
    <source>
        <dbReference type="ARBA" id="ARBA00022475"/>
    </source>
</evidence>
<evidence type="ECO:0000256" key="5">
    <source>
        <dbReference type="ARBA" id="ARBA00023136"/>
    </source>
</evidence>
<keyword evidence="5 6" id="KW-0472">Membrane</keyword>
<evidence type="ECO:0000256" key="3">
    <source>
        <dbReference type="ARBA" id="ARBA00022692"/>
    </source>
</evidence>
<gene>
    <name evidence="8" type="ORF">DD666_07655</name>
</gene>
<feature type="transmembrane region" description="Helical" evidence="6">
    <location>
        <begin position="34"/>
        <end position="52"/>
    </location>
</feature>
<dbReference type="GO" id="GO:0005886">
    <property type="term" value="C:plasma membrane"/>
    <property type="evidence" value="ECO:0007669"/>
    <property type="project" value="UniProtKB-SubCell"/>
</dbReference>
<feature type="domain" description="Polysaccharide chain length determinant N-terminal" evidence="7">
    <location>
        <begin position="18"/>
        <end position="121"/>
    </location>
</feature>
<dbReference type="InterPro" id="IPR050445">
    <property type="entry name" value="Bact_polysacc_biosynth/exp"/>
</dbReference>
<name>A0A356LE49_9BURK</name>
<dbReference type="GO" id="GO:0004713">
    <property type="term" value="F:protein tyrosine kinase activity"/>
    <property type="evidence" value="ECO:0007669"/>
    <property type="project" value="TreeGrafter"/>
</dbReference>
<sequence>MAKSEYMNSAHDLSTSTEINLHDLFRALWRKKSVILSCTVLGLLVALTYLSITAEKWTSDSVVIKPSAVSMGGYMQKYTAYFRLGNLELTASRLEEIQNNAFNSFLLTISSRDMQEKMISETSFFKKLTQDMPEQDKTKTLNSLVSNNLRAFTSDQSNPNEKIVAFTAPTAQVAQETLKAFLKQANIEALRILDANLNETIKNRVLLLRQMAESLKASSEQTRANRITQLKQARDSAIEAKIDTPFTKQESERGGGTIIDFTNPETLFLLGEKNLSAQLRSLEQAPTIYPVSYYNHLNDARQLEMLLKSPVNGTMFDFTKAPALPLFRDSPRKGRILVLGVLAGLFAGIFLVLLHFSATRPYNRS</sequence>
<proteinExistence type="predicted"/>
<keyword evidence="2" id="KW-1003">Cell membrane</keyword>
<dbReference type="SUPFAM" id="SSF160355">
    <property type="entry name" value="Bacterial polysaccharide co-polymerase-like"/>
    <property type="match status" value="1"/>
</dbReference>
<keyword evidence="3 6" id="KW-0812">Transmembrane</keyword>
<evidence type="ECO:0000259" key="7">
    <source>
        <dbReference type="Pfam" id="PF02706"/>
    </source>
</evidence>
<reference evidence="8 9" key="1">
    <citation type="journal article" date="2018" name="Nat. Biotechnol.">
        <title>A standardized bacterial taxonomy based on genome phylogeny substantially revises the tree of life.</title>
        <authorList>
            <person name="Parks D.H."/>
            <person name="Chuvochina M."/>
            <person name="Waite D.W."/>
            <person name="Rinke C."/>
            <person name="Skarshewski A."/>
            <person name="Chaumeil P.A."/>
            <person name="Hugenholtz P."/>
        </authorList>
    </citation>
    <scope>NUCLEOTIDE SEQUENCE [LARGE SCALE GENOMIC DNA]</scope>
    <source>
        <strain evidence="8">UBA10707</strain>
    </source>
</reference>
<dbReference type="PANTHER" id="PTHR32309">
    <property type="entry name" value="TYROSINE-PROTEIN KINASE"/>
    <property type="match status" value="1"/>
</dbReference>